<organism evidence="14 15">
    <name type="scientific">Brevundimonas alba</name>
    <dbReference type="NCBI Taxonomy" id="74314"/>
    <lineage>
        <taxon>Bacteria</taxon>
        <taxon>Pseudomonadati</taxon>
        <taxon>Pseudomonadota</taxon>
        <taxon>Alphaproteobacteria</taxon>
        <taxon>Caulobacterales</taxon>
        <taxon>Caulobacteraceae</taxon>
        <taxon>Brevundimonas</taxon>
    </lineage>
</organism>
<proteinExistence type="inferred from homology"/>
<name>A0A7X5YPJ3_9CAUL</name>
<dbReference type="InterPro" id="IPR000531">
    <property type="entry name" value="Beta-barrel_TonB"/>
</dbReference>
<dbReference type="InterPro" id="IPR012910">
    <property type="entry name" value="Plug_dom"/>
</dbReference>
<dbReference type="InterPro" id="IPR036942">
    <property type="entry name" value="Beta-barrel_TonB_sf"/>
</dbReference>
<evidence type="ECO:0000256" key="8">
    <source>
        <dbReference type="PROSITE-ProRule" id="PRU01360"/>
    </source>
</evidence>
<dbReference type="AlphaFoldDB" id="A0A7X5YPJ3"/>
<dbReference type="Gene3D" id="2.40.170.20">
    <property type="entry name" value="TonB-dependent receptor, beta-barrel domain"/>
    <property type="match status" value="1"/>
</dbReference>
<evidence type="ECO:0000259" key="13">
    <source>
        <dbReference type="Pfam" id="PF07715"/>
    </source>
</evidence>
<dbReference type="PROSITE" id="PS52016">
    <property type="entry name" value="TONB_DEPENDENT_REC_3"/>
    <property type="match status" value="1"/>
</dbReference>
<keyword evidence="6 8" id="KW-0472">Membrane</keyword>
<dbReference type="InterPro" id="IPR039426">
    <property type="entry name" value="TonB-dep_rcpt-like"/>
</dbReference>
<gene>
    <name evidence="14" type="ORF">GGQ87_002784</name>
</gene>
<comment type="subcellular location">
    <subcellularLocation>
        <location evidence="1 8">Cell outer membrane</location>
        <topology evidence="1 8">Multi-pass membrane protein</topology>
    </subcellularLocation>
</comment>
<keyword evidence="11" id="KW-0732">Signal</keyword>
<evidence type="ECO:0000259" key="12">
    <source>
        <dbReference type="Pfam" id="PF00593"/>
    </source>
</evidence>
<dbReference type="GO" id="GO:0009279">
    <property type="term" value="C:cell outer membrane"/>
    <property type="evidence" value="ECO:0007669"/>
    <property type="project" value="UniProtKB-SubCell"/>
</dbReference>
<reference evidence="14 15" key="1">
    <citation type="submission" date="2020-03" db="EMBL/GenBank/DDBJ databases">
        <title>Genomic Encyclopedia of Type Strains, Phase IV (KMG-IV): sequencing the most valuable type-strain genomes for metagenomic binning, comparative biology and taxonomic classification.</title>
        <authorList>
            <person name="Goeker M."/>
        </authorList>
    </citation>
    <scope>NUCLEOTIDE SEQUENCE [LARGE SCALE GENOMIC DNA]</scope>
    <source>
        <strain evidence="14 15">DSM 4736</strain>
    </source>
</reference>
<evidence type="ECO:0000256" key="3">
    <source>
        <dbReference type="ARBA" id="ARBA00022452"/>
    </source>
</evidence>
<evidence type="ECO:0000256" key="6">
    <source>
        <dbReference type="ARBA" id="ARBA00023136"/>
    </source>
</evidence>
<feature type="region of interest" description="Disordered" evidence="10">
    <location>
        <begin position="205"/>
        <end position="239"/>
    </location>
</feature>
<evidence type="ECO:0000256" key="11">
    <source>
        <dbReference type="SAM" id="SignalP"/>
    </source>
</evidence>
<keyword evidence="4 8" id="KW-0812">Transmembrane</keyword>
<feature type="signal peptide" evidence="11">
    <location>
        <begin position="1"/>
        <end position="22"/>
    </location>
</feature>
<feature type="domain" description="TonB-dependent receptor plug" evidence="13">
    <location>
        <begin position="67"/>
        <end position="152"/>
    </location>
</feature>
<evidence type="ECO:0000256" key="10">
    <source>
        <dbReference type="SAM" id="MobiDB-lite"/>
    </source>
</evidence>
<dbReference type="Proteomes" id="UP000587415">
    <property type="component" value="Unassembled WGS sequence"/>
</dbReference>
<evidence type="ECO:0000256" key="4">
    <source>
        <dbReference type="ARBA" id="ARBA00022692"/>
    </source>
</evidence>
<keyword evidence="2 8" id="KW-0813">Transport</keyword>
<evidence type="ECO:0000256" key="7">
    <source>
        <dbReference type="ARBA" id="ARBA00023237"/>
    </source>
</evidence>
<comment type="similarity">
    <text evidence="8 9">Belongs to the TonB-dependent receptor family.</text>
</comment>
<feature type="domain" description="TonB-dependent receptor-like beta-barrel" evidence="12">
    <location>
        <begin position="254"/>
        <end position="662"/>
    </location>
</feature>
<comment type="caution">
    <text evidence="14">The sequence shown here is derived from an EMBL/GenBank/DDBJ whole genome shotgun (WGS) entry which is preliminary data.</text>
</comment>
<dbReference type="PANTHER" id="PTHR40980:SF4">
    <property type="entry name" value="TONB-DEPENDENT RECEPTOR-LIKE BETA-BARREL DOMAIN-CONTAINING PROTEIN"/>
    <property type="match status" value="1"/>
</dbReference>
<dbReference type="RefSeq" id="WP_168048739.1">
    <property type="nucleotide sequence ID" value="NZ_JAATJM010000002.1"/>
</dbReference>
<dbReference type="SUPFAM" id="SSF56935">
    <property type="entry name" value="Porins"/>
    <property type="match status" value="1"/>
</dbReference>
<feature type="chain" id="PRO_5030598283" evidence="11">
    <location>
        <begin position="23"/>
        <end position="749"/>
    </location>
</feature>
<protein>
    <submittedName>
        <fullName evidence="14">Outer membrane receptor protein involved in Fe transport</fullName>
    </submittedName>
</protein>
<sequence>MKLNLLLGAALAPLALAGGVCAQDAAPAAGATAVEDVIVNGEIVFRNRTTAENPILSYDLEYFQPFEPVSVGEMLKRVPGVTFTSDVLEFDGVSMRGLPPGYTNILINGRRAPGGEDDGAFLVDRIPAELVERIEIIRSPRADQPSDGIGGAINVVLKEGAQLEGGSVRAGVLVNGDGEVRPSGSVTWAGNTANTSLWAALNYQGRRNPKEKRSERYDDDPANGGVLDNIELQDDTRDGEDLSANAEYTVRFDRGRLRFNGLAVDTNRDEDETSLTFVDNGAGVFDELEETEVQAERISQQSYALGVDGEFDVGPGELDFKGGWSAFREDSSSRADAADAGDPLELDEYVETDISDDEYEFGVAYTFGPDALRLKLGADYLSKERDAAEVEFDIDNGAIDDPDPAPGAIYTIEETRLEPFARLTWEPTDALTIDAGLRYEMMDRDVSSDLGVVSSEADELFPSLHLTWSPTAQDQFRASWARTQRRPEYSFLAPYIASEEPADEDALRGNPLLESEFANGFDVGYERRLGTRGIFGVNLFYREIENLIELTDTGTEVDEDGGPVDPGDDAYNLIEPRNIGDGTTWGIEVDLSAPLDVVGLPETGVFFNYTWLDSEVVDPFTGVERQFRNQPQNVWNVGFIQNLPAWGASFGASLYGRDEGYESGLDELVKVEYDQDLEAFVEKRFGDRVVIRLSAQNLLDKEKRETFFKYDGDSIEEILDNRANGDVDEYELESERSGVLYQVTLRAAF</sequence>
<evidence type="ECO:0000313" key="15">
    <source>
        <dbReference type="Proteomes" id="UP000587415"/>
    </source>
</evidence>
<dbReference type="EMBL" id="JAATJM010000002">
    <property type="protein sequence ID" value="NJC42489.1"/>
    <property type="molecule type" value="Genomic_DNA"/>
</dbReference>
<keyword evidence="7 8" id="KW-0998">Cell outer membrane</keyword>
<evidence type="ECO:0000313" key="14">
    <source>
        <dbReference type="EMBL" id="NJC42489.1"/>
    </source>
</evidence>
<dbReference type="InterPro" id="IPR037066">
    <property type="entry name" value="Plug_dom_sf"/>
</dbReference>
<dbReference type="PANTHER" id="PTHR40980">
    <property type="entry name" value="PLUG DOMAIN-CONTAINING PROTEIN"/>
    <property type="match status" value="1"/>
</dbReference>
<evidence type="ECO:0000256" key="2">
    <source>
        <dbReference type="ARBA" id="ARBA00022448"/>
    </source>
</evidence>
<keyword evidence="3 8" id="KW-1134">Transmembrane beta strand</keyword>
<keyword evidence="14" id="KW-0675">Receptor</keyword>
<dbReference type="Pfam" id="PF07715">
    <property type="entry name" value="Plug"/>
    <property type="match status" value="1"/>
</dbReference>
<keyword evidence="15" id="KW-1185">Reference proteome</keyword>
<evidence type="ECO:0000256" key="5">
    <source>
        <dbReference type="ARBA" id="ARBA00023077"/>
    </source>
</evidence>
<dbReference type="Pfam" id="PF00593">
    <property type="entry name" value="TonB_dep_Rec_b-barrel"/>
    <property type="match status" value="1"/>
</dbReference>
<accession>A0A7X5YPJ3</accession>
<evidence type="ECO:0000256" key="1">
    <source>
        <dbReference type="ARBA" id="ARBA00004571"/>
    </source>
</evidence>
<evidence type="ECO:0000256" key="9">
    <source>
        <dbReference type="RuleBase" id="RU003357"/>
    </source>
</evidence>
<dbReference type="Gene3D" id="2.170.130.10">
    <property type="entry name" value="TonB-dependent receptor, plug domain"/>
    <property type="match status" value="1"/>
</dbReference>
<keyword evidence="5 9" id="KW-0798">TonB box</keyword>